<dbReference type="RefSeq" id="WP_340341763.1">
    <property type="nucleotide sequence ID" value="NZ_JBBKZT010000003.1"/>
</dbReference>
<dbReference type="EMBL" id="JBBKZT010000003">
    <property type="protein sequence ID" value="MEJ8846618.1"/>
    <property type="molecule type" value="Genomic_DNA"/>
</dbReference>
<proteinExistence type="inferred from homology"/>
<dbReference type="Proteomes" id="UP001385892">
    <property type="component" value="Unassembled WGS sequence"/>
</dbReference>
<evidence type="ECO:0000259" key="12">
    <source>
        <dbReference type="Pfam" id="PF21687"/>
    </source>
</evidence>
<sequence>MRQAGAALLAAMLTVTLVATLATAALWQQWRAVEVEQAERARVQSAWILIGALDWSRLILRADFNTGGPDTLTEPWAFPLEEARLSSFLAAEKNVSSAMLEGLPDALLSGRIVDAQSKLNVMNLMGANNKPDPAAVASFKKLFALLGLPGGEVDLLANGVQRAMVGITTITTTTPTTPTTATTGTTTGTATTPAAPATTTTTTTVTTTTSASDGTPAPNAPLMPVRTSQLVWFGLSPQTVAALQPYVTVLPVSTPLNINTASAEAIYASVPEKELAEAKQDVARRTLKPFTKIPPDGDVVRDQANAFNPQRHDFKTRFFEVEGKLRLDNTFVEEHSLLQRDGKVVVVLWRERGAGATLAGATR</sequence>
<accession>A0ABU8WGI1</accession>
<evidence type="ECO:0000256" key="5">
    <source>
        <dbReference type="ARBA" id="ARBA00022519"/>
    </source>
</evidence>
<evidence type="ECO:0000256" key="7">
    <source>
        <dbReference type="ARBA" id="ARBA00022927"/>
    </source>
</evidence>
<dbReference type="InterPro" id="IPR045584">
    <property type="entry name" value="Pilin-like"/>
</dbReference>
<name>A0ABU8WGI1_9BURK</name>
<evidence type="ECO:0000313" key="14">
    <source>
        <dbReference type="Proteomes" id="UP001385892"/>
    </source>
</evidence>
<comment type="similarity">
    <text evidence="2 10">Belongs to the GSP K family.</text>
</comment>
<evidence type="ECO:0000256" key="9">
    <source>
        <dbReference type="ARBA" id="ARBA00023136"/>
    </source>
</evidence>
<dbReference type="PIRSF" id="PIRSF002786">
    <property type="entry name" value="XcpX"/>
    <property type="match status" value="1"/>
</dbReference>
<feature type="region of interest" description="Disordered" evidence="11">
    <location>
        <begin position="175"/>
        <end position="220"/>
    </location>
</feature>
<evidence type="ECO:0000256" key="1">
    <source>
        <dbReference type="ARBA" id="ARBA00004533"/>
    </source>
</evidence>
<keyword evidence="8" id="KW-1133">Transmembrane helix</keyword>
<keyword evidence="3 10" id="KW-0813">Transport</keyword>
<evidence type="ECO:0000256" key="4">
    <source>
        <dbReference type="ARBA" id="ARBA00022475"/>
    </source>
</evidence>
<feature type="domain" description="T2SS protein K first SAM-like" evidence="12">
    <location>
        <begin position="117"/>
        <end position="251"/>
    </location>
</feature>
<dbReference type="SUPFAM" id="SSF158544">
    <property type="entry name" value="GspK insert domain-like"/>
    <property type="match status" value="1"/>
</dbReference>
<keyword evidence="5 10" id="KW-0997">Cell inner membrane</keyword>
<comment type="caution">
    <text evidence="13">The sequence shown here is derived from an EMBL/GenBank/DDBJ whole genome shotgun (WGS) entry which is preliminary data.</text>
</comment>
<keyword evidence="7" id="KW-0653">Protein transport</keyword>
<dbReference type="InterPro" id="IPR038072">
    <property type="entry name" value="GspK_central_sf"/>
</dbReference>
<keyword evidence="9 10" id="KW-0472">Membrane</keyword>
<keyword evidence="14" id="KW-1185">Reference proteome</keyword>
<evidence type="ECO:0000256" key="8">
    <source>
        <dbReference type="ARBA" id="ARBA00022989"/>
    </source>
</evidence>
<dbReference type="InterPro" id="IPR049031">
    <property type="entry name" value="T2SSK_SAM-like_1st"/>
</dbReference>
<keyword evidence="4 10" id="KW-1003">Cell membrane</keyword>
<dbReference type="SUPFAM" id="SSF54523">
    <property type="entry name" value="Pili subunits"/>
    <property type="match status" value="1"/>
</dbReference>
<evidence type="ECO:0000256" key="3">
    <source>
        <dbReference type="ARBA" id="ARBA00022448"/>
    </source>
</evidence>
<dbReference type="InterPro" id="IPR005628">
    <property type="entry name" value="GspK"/>
</dbReference>
<evidence type="ECO:0000256" key="11">
    <source>
        <dbReference type="SAM" id="MobiDB-lite"/>
    </source>
</evidence>
<evidence type="ECO:0000256" key="6">
    <source>
        <dbReference type="ARBA" id="ARBA00022692"/>
    </source>
</evidence>
<organism evidence="13 14">
    <name type="scientific">Variovorax rhizosphaerae</name>
    <dbReference type="NCBI Taxonomy" id="1836200"/>
    <lineage>
        <taxon>Bacteria</taxon>
        <taxon>Pseudomonadati</taxon>
        <taxon>Pseudomonadota</taxon>
        <taxon>Betaproteobacteria</taxon>
        <taxon>Burkholderiales</taxon>
        <taxon>Comamonadaceae</taxon>
        <taxon>Variovorax</taxon>
    </lineage>
</organism>
<comment type="subcellular location">
    <subcellularLocation>
        <location evidence="1 10">Cell inner membrane</location>
    </subcellularLocation>
</comment>
<gene>
    <name evidence="13" type="primary">gspK</name>
    <name evidence="13" type="ORF">WKW82_08160</name>
</gene>
<evidence type="ECO:0000313" key="13">
    <source>
        <dbReference type="EMBL" id="MEJ8846618.1"/>
    </source>
</evidence>
<keyword evidence="6" id="KW-0812">Transmembrane</keyword>
<dbReference type="NCBIfam" id="NF037980">
    <property type="entry name" value="T2SS_GspK"/>
    <property type="match status" value="1"/>
</dbReference>
<feature type="compositionally biased region" description="Low complexity" evidence="11">
    <location>
        <begin position="175"/>
        <end position="217"/>
    </location>
</feature>
<evidence type="ECO:0000256" key="2">
    <source>
        <dbReference type="ARBA" id="ARBA00007246"/>
    </source>
</evidence>
<protein>
    <recommendedName>
        <fullName evidence="10">Type II secretion system protein K</fullName>
    </recommendedName>
</protein>
<evidence type="ECO:0000256" key="10">
    <source>
        <dbReference type="PIRNR" id="PIRNR002786"/>
    </source>
</evidence>
<dbReference type="Pfam" id="PF21687">
    <property type="entry name" value="T2SSK_1st"/>
    <property type="match status" value="1"/>
</dbReference>
<reference evidence="13 14" key="1">
    <citation type="submission" date="2024-03" db="EMBL/GenBank/DDBJ databases">
        <title>Novel species of the genus Variovorax.</title>
        <authorList>
            <person name="Liu Q."/>
            <person name="Xin Y.-H."/>
        </authorList>
    </citation>
    <scope>NUCLEOTIDE SEQUENCE [LARGE SCALE GENOMIC DNA]</scope>
    <source>
        <strain evidence="13 14">KACC 18900</strain>
    </source>
</reference>